<comment type="pathway">
    <text evidence="2">Purine metabolism; AMP biosynthesis via de novo pathway; AMP from IMP: step 2/2.</text>
</comment>
<evidence type="ECO:0000256" key="2">
    <source>
        <dbReference type="ARBA" id="ARBA00004734"/>
    </source>
</evidence>
<accession>X1UGL8</accession>
<dbReference type="Pfam" id="PF08328">
    <property type="entry name" value="ASL_C"/>
    <property type="match status" value="1"/>
</dbReference>
<dbReference type="Pfam" id="PF00206">
    <property type="entry name" value="Lyase_1"/>
    <property type="match status" value="1"/>
</dbReference>
<organism evidence="5">
    <name type="scientific">marine sediment metagenome</name>
    <dbReference type="NCBI Taxonomy" id="412755"/>
    <lineage>
        <taxon>unclassified sequences</taxon>
        <taxon>metagenomes</taxon>
        <taxon>ecological metagenomes</taxon>
    </lineage>
</organism>
<evidence type="ECO:0000313" key="5">
    <source>
        <dbReference type="EMBL" id="GAJ16684.1"/>
    </source>
</evidence>
<name>X1UGL8_9ZZZZ</name>
<dbReference type="InterPro" id="IPR020557">
    <property type="entry name" value="Fumarate_lyase_CS"/>
</dbReference>
<proteinExistence type="predicted"/>
<dbReference type="AlphaFoldDB" id="X1UGL8"/>
<dbReference type="InterPro" id="IPR047136">
    <property type="entry name" value="PurB_bact"/>
</dbReference>
<feature type="non-terminal residue" evidence="5">
    <location>
        <position position="160"/>
    </location>
</feature>
<evidence type="ECO:0000259" key="4">
    <source>
        <dbReference type="Pfam" id="PF08328"/>
    </source>
</evidence>
<dbReference type="SUPFAM" id="SSF48557">
    <property type="entry name" value="L-aspartase-like"/>
    <property type="match status" value="1"/>
</dbReference>
<dbReference type="InterPro" id="IPR008948">
    <property type="entry name" value="L-Aspartase-like"/>
</dbReference>
<feature type="domain" description="Fumarate lyase N-terminal" evidence="3">
    <location>
        <begin position="2"/>
        <end position="107"/>
    </location>
</feature>
<feature type="domain" description="Adenylosuccinate lyase PurB C-terminal" evidence="4">
    <location>
        <begin position="127"/>
        <end position="160"/>
    </location>
</feature>
<dbReference type="InterPro" id="IPR013539">
    <property type="entry name" value="PurB_C"/>
</dbReference>
<evidence type="ECO:0008006" key="6">
    <source>
        <dbReference type="Google" id="ProtNLM"/>
    </source>
</evidence>
<feature type="non-terminal residue" evidence="5">
    <location>
        <position position="1"/>
    </location>
</feature>
<reference evidence="5" key="1">
    <citation type="journal article" date="2014" name="Front. Microbiol.">
        <title>High frequency of phylogenetically diverse reductive dehalogenase-homologous genes in deep subseafloor sedimentary metagenomes.</title>
        <authorList>
            <person name="Kawai M."/>
            <person name="Futagami T."/>
            <person name="Toyoda A."/>
            <person name="Takaki Y."/>
            <person name="Nishi S."/>
            <person name="Hori S."/>
            <person name="Arai W."/>
            <person name="Tsubouchi T."/>
            <person name="Morono Y."/>
            <person name="Uchiyama I."/>
            <person name="Ito T."/>
            <person name="Fujiyama A."/>
            <person name="Inagaki F."/>
            <person name="Takami H."/>
        </authorList>
    </citation>
    <scope>NUCLEOTIDE SEQUENCE</scope>
    <source>
        <strain evidence="5">Expedition CK06-06</strain>
    </source>
</reference>
<dbReference type="Gene3D" id="1.20.200.10">
    <property type="entry name" value="Fumarase/aspartase (Central domain)"/>
    <property type="match status" value="1"/>
</dbReference>
<gene>
    <name evidence="5" type="ORF">S12H4_59454</name>
</gene>
<dbReference type="InterPro" id="IPR022761">
    <property type="entry name" value="Fumarate_lyase_N"/>
</dbReference>
<dbReference type="EMBL" id="BARW01038858">
    <property type="protein sequence ID" value="GAJ16684.1"/>
    <property type="molecule type" value="Genomic_DNA"/>
</dbReference>
<dbReference type="GO" id="GO:0006188">
    <property type="term" value="P:IMP biosynthetic process"/>
    <property type="evidence" value="ECO:0007669"/>
    <property type="project" value="InterPro"/>
</dbReference>
<sequence>GKLNGAVGNFNAHQQIFPQKNWLSFSKKFIISLGLKPVMITTQINLNIRLVYLLDLLRQLNNVWLDLCRDCWLYISYDYFVQKMVGKEVGSSTMPHKVNPINFENAEGNFELANSLLMTLSNKFPISRLQRDLSDSTVKRNLGIAFGYSLLGAKNLLKGL</sequence>
<dbReference type="PANTHER" id="PTHR43411">
    <property type="entry name" value="ADENYLOSUCCINATE LYASE"/>
    <property type="match status" value="1"/>
</dbReference>
<evidence type="ECO:0000259" key="3">
    <source>
        <dbReference type="Pfam" id="PF00206"/>
    </source>
</evidence>
<dbReference type="PROSITE" id="PS00163">
    <property type="entry name" value="FUMARATE_LYASES"/>
    <property type="match status" value="1"/>
</dbReference>
<dbReference type="GO" id="GO:0004018">
    <property type="term" value="F:N6-(1,2-dicarboxyethyl)AMP AMP-lyase (fumarate-forming) activity"/>
    <property type="evidence" value="ECO:0007669"/>
    <property type="project" value="InterPro"/>
</dbReference>
<protein>
    <recommendedName>
        <fullName evidence="6">Fumarate lyase N-terminal domain-containing protein</fullName>
    </recommendedName>
</protein>
<comment type="caution">
    <text evidence="5">The sequence shown here is derived from an EMBL/GenBank/DDBJ whole genome shotgun (WGS) entry which is preliminary data.</text>
</comment>
<comment type="pathway">
    <text evidence="1">Purine metabolism; IMP biosynthesis via de novo pathway; 5-amino-1-(5-phospho-D-ribosyl)imidazole-4-carboxamide from 5-amino-1-(5-phospho-D-ribosyl)imidazole-4-carboxylate: step 2/2.</text>
</comment>
<dbReference type="PANTHER" id="PTHR43411:SF1">
    <property type="entry name" value="ADENYLOSUCCINATE LYASE"/>
    <property type="match status" value="1"/>
</dbReference>
<evidence type="ECO:0000256" key="1">
    <source>
        <dbReference type="ARBA" id="ARBA00004706"/>
    </source>
</evidence>